<dbReference type="AlphaFoldDB" id="A0A2A2A925"/>
<organism evidence="1 2">
    <name type="scientific">Vandammella animalimorsus</name>
    <dbReference type="NCBI Taxonomy" id="2029117"/>
    <lineage>
        <taxon>Bacteria</taxon>
        <taxon>Pseudomonadati</taxon>
        <taxon>Pseudomonadota</taxon>
        <taxon>Betaproteobacteria</taxon>
        <taxon>Burkholderiales</taxon>
        <taxon>Comamonadaceae</taxon>
        <taxon>Vandammella</taxon>
    </lineage>
</organism>
<dbReference type="RefSeq" id="WP_095550253.1">
    <property type="nucleotide sequence ID" value="NZ_NSJF01000005.1"/>
</dbReference>
<dbReference type="EMBL" id="NSJF01000005">
    <property type="protein sequence ID" value="PAT34079.1"/>
    <property type="molecule type" value="Genomic_DNA"/>
</dbReference>
<evidence type="ECO:0000313" key="2">
    <source>
        <dbReference type="Proteomes" id="UP000217999"/>
    </source>
</evidence>
<comment type="caution">
    <text evidence="1">The sequence shown here is derived from an EMBL/GenBank/DDBJ whole genome shotgun (WGS) entry which is preliminary data.</text>
</comment>
<dbReference type="InterPro" id="IPR009387">
    <property type="entry name" value="HigB-2"/>
</dbReference>
<name>A0A2A2A925_9BURK</name>
<reference evidence="1 2" key="1">
    <citation type="submission" date="2017-08" db="EMBL/GenBank/DDBJ databases">
        <title>WGS of Clinical strains of the CDC Group NO-1 linked to zoonotic infections in humans.</title>
        <authorList>
            <person name="Bernier A.-M."/>
            <person name="Bernard K."/>
        </authorList>
    </citation>
    <scope>NUCLEOTIDE SEQUENCE [LARGE SCALE GENOMIC DNA]</scope>
    <source>
        <strain evidence="1 2">NML03-0146</strain>
    </source>
</reference>
<proteinExistence type="predicted"/>
<sequence length="104" mass="11255">MLPTVIEAAEYQARVVKILYAEEREQFNVWIAQNPLAGDLVVGTGGMRKVRWATSGKGKSGGARIIYFEMLASGVVVLLTIYAKSGRESLSAAEIGIKRKKAGI</sequence>
<accession>A0A2A2A925</accession>
<evidence type="ECO:0000313" key="1">
    <source>
        <dbReference type="EMBL" id="PAT34079.1"/>
    </source>
</evidence>
<dbReference type="PIRSF" id="PIRSF039032">
    <property type="entry name" value="HigB-2"/>
    <property type="match status" value="1"/>
</dbReference>
<dbReference type="Proteomes" id="UP000217999">
    <property type="component" value="Unassembled WGS sequence"/>
</dbReference>
<gene>
    <name evidence="1" type="ORF">CK620_10545</name>
</gene>
<protein>
    <submittedName>
        <fullName evidence="1">Uncharacterized protein</fullName>
    </submittedName>
</protein>